<dbReference type="InterPro" id="IPR030678">
    <property type="entry name" value="Peptide/Ni-bd"/>
</dbReference>
<evidence type="ECO:0000313" key="5">
    <source>
        <dbReference type="EMBL" id="SVA05897.1"/>
    </source>
</evidence>
<dbReference type="Gene3D" id="3.10.105.10">
    <property type="entry name" value="Dipeptide-binding Protein, Domain 3"/>
    <property type="match status" value="1"/>
</dbReference>
<protein>
    <recommendedName>
        <fullName evidence="4">Solute-binding protein family 5 domain-containing protein</fullName>
    </recommendedName>
</protein>
<dbReference type="GO" id="GO:0015833">
    <property type="term" value="P:peptide transport"/>
    <property type="evidence" value="ECO:0007669"/>
    <property type="project" value="TreeGrafter"/>
</dbReference>
<feature type="domain" description="Solute-binding protein family 5" evidence="4">
    <location>
        <begin position="66"/>
        <end position="427"/>
    </location>
</feature>
<dbReference type="PANTHER" id="PTHR30290:SF9">
    <property type="entry name" value="OLIGOPEPTIDE-BINDING PROTEIN APPA"/>
    <property type="match status" value="1"/>
</dbReference>
<evidence type="ECO:0000256" key="2">
    <source>
        <dbReference type="ARBA" id="ARBA00022448"/>
    </source>
</evidence>
<reference evidence="5" key="1">
    <citation type="submission" date="2018-05" db="EMBL/GenBank/DDBJ databases">
        <authorList>
            <person name="Lanie J.A."/>
            <person name="Ng W.-L."/>
            <person name="Kazmierczak K.M."/>
            <person name="Andrzejewski T.M."/>
            <person name="Davidsen T.M."/>
            <person name="Wayne K.J."/>
            <person name="Tettelin H."/>
            <person name="Glass J.I."/>
            <person name="Rusch D."/>
            <person name="Podicherti R."/>
            <person name="Tsui H.-C.T."/>
            <person name="Winkler M.E."/>
        </authorList>
    </citation>
    <scope>NUCLEOTIDE SEQUENCE</scope>
</reference>
<dbReference type="GO" id="GO:0043190">
    <property type="term" value="C:ATP-binding cassette (ABC) transporter complex"/>
    <property type="evidence" value="ECO:0007669"/>
    <property type="project" value="InterPro"/>
</dbReference>
<dbReference type="GO" id="GO:0042597">
    <property type="term" value="C:periplasmic space"/>
    <property type="evidence" value="ECO:0007669"/>
    <property type="project" value="UniProtKB-ARBA"/>
</dbReference>
<proteinExistence type="inferred from homology"/>
<keyword evidence="2" id="KW-0813">Transport</keyword>
<organism evidence="5">
    <name type="scientific">marine metagenome</name>
    <dbReference type="NCBI Taxonomy" id="408172"/>
    <lineage>
        <taxon>unclassified sequences</taxon>
        <taxon>metagenomes</taxon>
        <taxon>ecological metagenomes</taxon>
    </lineage>
</organism>
<evidence type="ECO:0000256" key="1">
    <source>
        <dbReference type="ARBA" id="ARBA00005695"/>
    </source>
</evidence>
<keyword evidence="3" id="KW-0732">Signal</keyword>
<evidence type="ECO:0000259" key="4">
    <source>
        <dbReference type="Pfam" id="PF00496"/>
    </source>
</evidence>
<dbReference type="Gene3D" id="3.90.76.10">
    <property type="entry name" value="Dipeptide-binding Protein, Domain 1"/>
    <property type="match status" value="1"/>
</dbReference>
<dbReference type="InterPro" id="IPR000914">
    <property type="entry name" value="SBP_5_dom"/>
</dbReference>
<dbReference type="SUPFAM" id="SSF53850">
    <property type="entry name" value="Periplasmic binding protein-like II"/>
    <property type="match status" value="1"/>
</dbReference>
<accession>A0A381SU01</accession>
<dbReference type="PIRSF" id="PIRSF002741">
    <property type="entry name" value="MppA"/>
    <property type="match status" value="1"/>
</dbReference>
<name>A0A381SU01_9ZZZZ</name>
<evidence type="ECO:0000256" key="3">
    <source>
        <dbReference type="ARBA" id="ARBA00022729"/>
    </source>
</evidence>
<dbReference type="Gene3D" id="3.40.190.10">
    <property type="entry name" value="Periplasmic binding protein-like II"/>
    <property type="match status" value="1"/>
</dbReference>
<comment type="similarity">
    <text evidence="1">Belongs to the bacterial solute-binding protein 5 family.</text>
</comment>
<gene>
    <name evidence="5" type="ORF">METZ01_LOCUS58751</name>
</gene>
<sequence length="509" mass="58465">MKKIFITILSLFMYFSISAKDNEVLTIGMNELASSLDPPTDWAIAATWMHMNMFDCLVWRNRKTAEFEPWLATELNNLSSTKWNIKLRKNVKFHNGENFNADAVKWTYERIYTSSRDKFITFKQWTFIKEIEKVNDHEINIVTKNPEPAFLSKMAGTGCGIQAPIEGKKNQNAGKFHPIGTGPYKLDEFKKDDSLTMSVNSNYWQRTPDIEKIIWRSIPESSTRIANLLTGDVDVTLSVPPQDWERINRNVNTSISEYLTTRVMLLVLRTGPSKKNPDWTGVTSNKKIRQAIKLAIDRKLLLEVIQGMGVPSLSRITPPTLGWDPKFYNTFGEYNPEKAKKLVKEAGYDGTPLVMHSSTSWLMQKEVAEIIASMLESVGLKIDLRVMDVTTFREQVYYPYKNQDIYMDALGNSFFDPWIAVLSFRSDRRERTGWNDSYADKADKLIRSAATNMNPANRAAEYVELQNLINDEGPMVPLYQMKDAIGVNKRLKWDMPLDGFLWFGDATIY</sequence>
<dbReference type="Pfam" id="PF00496">
    <property type="entry name" value="SBP_bac_5"/>
    <property type="match status" value="1"/>
</dbReference>
<dbReference type="EMBL" id="UINC01003388">
    <property type="protein sequence ID" value="SVA05897.1"/>
    <property type="molecule type" value="Genomic_DNA"/>
</dbReference>
<dbReference type="PANTHER" id="PTHR30290">
    <property type="entry name" value="PERIPLASMIC BINDING COMPONENT OF ABC TRANSPORTER"/>
    <property type="match status" value="1"/>
</dbReference>
<dbReference type="GO" id="GO:1904680">
    <property type="term" value="F:peptide transmembrane transporter activity"/>
    <property type="evidence" value="ECO:0007669"/>
    <property type="project" value="TreeGrafter"/>
</dbReference>
<dbReference type="AlphaFoldDB" id="A0A381SU01"/>
<dbReference type="InterPro" id="IPR039424">
    <property type="entry name" value="SBP_5"/>
</dbReference>